<evidence type="ECO:0000256" key="4">
    <source>
        <dbReference type="ARBA" id="ARBA00016436"/>
    </source>
</evidence>
<evidence type="ECO:0000256" key="10">
    <source>
        <dbReference type="ARBA" id="ARBA00022840"/>
    </source>
</evidence>
<gene>
    <name evidence="13 15" type="primary">lpxK</name>
    <name evidence="15" type="ORF">DDQ68_06350</name>
</gene>
<dbReference type="AlphaFoldDB" id="A0A2Z3GSU9"/>
<dbReference type="PANTHER" id="PTHR42724:SF1">
    <property type="entry name" value="TETRAACYLDISACCHARIDE 4'-KINASE, MITOCHONDRIAL-RELATED"/>
    <property type="match status" value="1"/>
</dbReference>
<evidence type="ECO:0000313" key="16">
    <source>
        <dbReference type="Proteomes" id="UP000245999"/>
    </source>
</evidence>
<evidence type="ECO:0000256" key="8">
    <source>
        <dbReference type="ARBA" id="ARBA00022741"/>
    </source>
</evidence>
<accession>A0A2Z3GSU9</accession>
<evidence type="ECO:0000256" key="13">
    <source>
        <dbReference type="HAMAP-Rule" id="MF_00409"/>
    </source>
</evidence>
<feature type="transmembrane region" description="Helical" evidence="14">
    <location>
        <begin position="35"/>
        <end position="53"/>
    </location>
</feature>
<dbReference type="GO" id="GO:0009245">
    <property type="term" value="P:lipid A biosynthetic process"/>
    <property type="evidence" value="ECO:0007669"/>
    <property type="project" value="UniProtKB-UniRule"/>
</dbReference>
<dbReference type="GO" id="GO:0009244">
    <property type="term" value="P:lipopolysaccharide core region biosynthetic process"/>
    <property type="evidence" value="ECO:0007669"/>
    <property type="project" value="TreeGrafter"/>
</dbReference>
<keyword evidence="11 13" id="KW-0443">Lipid metabolism</keyword>
<protein>
    <recommendedName>
        <fullName evidence="4 13">Tetraacyldisaccharide 4'-kinase</fullName>
        <ecNumber evidence="3 13">2.7.1.130</ecNumber>
    </recommendedName>
    <alternativeName>
        <fullName evidence="12 13">Lipid A 4'-kinase</fullName>
    </alternativeName>
</protein>
<evidence type="ECO:0000256" key="7">
    <source>
        <dbReference type="ARBA" id="ARBA00022679"/>
    </source>
</evidence>
<dbReference type="EMBL" id="CP029145">
    <property type="protein sequence ID" value="AWM32444.1"/>
    <property type="molecule type" value="Genomic_DNA"/>
</dbReference>
<keyword evidence="8 13" id="KW-0547">Nucleotide-binding</keyword>
<dbReference type="GO" id="GO:0009029">
    <property type="term" value="F:lipid-A 4'-kinase activity"/>
    <property type="evidence" value="ECO:0007669"/>
    <property type="project" value="UniProtKB-UniRule"/>
</dbReference>
<keyword evidence="14" id="KW-0472">Membrane</keyword>
<dbReference type="OrthoDB" id="9766423at2"/>
<proteinExistence type="inferred from homology"/>
<name>A0A2Z3GSU9_9BACT</name>
<reference evidence="16" key="1">
    <citation type="submission" date="2018-04" db="EMBL/GenBank/DDBJ databases">
        <title>Complete genome of Antarctic heterotrophic bacterium Hymenobacter nivis.</title>
        <authorList>
            <person name="Terashima M."/>
        </authorList>
    </citation>
    <scope>NUCLEOTIDE SEQUENCE [LARGE SCALE GENOMIC DNA]</scope>
    <source>
        <strain evidence="16">NBRC 111535</strain>
    </source>
</reference>
<comment type="similarity">
    <text evidence="13">Belongs to the LpxK family.</text>
</comment>
<keyword evidence="9 13" id="KW-0418">Kinase</keyword>
<dbReference type="HAMAP" id="MF_00409">
    <property type="entry name" value="LpxK"/>
    <property type="match status" value="1"/>
</dbReference>
<comment type="catalytic activity">
    <reaction evidence="13">
        <text>a lipid A disaccharide + ATP = a lipid IVA + ADP + H(+)</text>
        <dbReference type="Rhea" id="RHEA:67840"/>
        <dbReference type="ChEBI" id="CHEBI:15378"/>
        <dbReference type="ChEBI" id="CHEBI:30616"/>
        <dbReference type="ChEBI" id="CHEBI:176343"/>
        <dbReference type="ChEBI" id="CHEBI:176425"/>
        <dbReference type="ChEBI" id="CHEBI:456216"/>
        <dbReference type="EC" id="2.7.1.130"/>
    </reaction>
</comment>
<dbReference type="NCBIfam" id="TIGR00682">
    <property type="entry name" value="lpxK"/>
    <property type="match status" value="1"/>
</dbReference>
<dbReference type="GO" id="GO:0005886">
    <property type="term" value="C:plasma membrane"/>
    <property type="evidence" value="ECO:0007669"/>
    <property type="project" value="TreeGrafter"/>
</dbReference>
<evidence type="ECO:0000256" key="3">
    <source>
        <dbReference type="ARBA" id="ARBA00012071"/>
    </source>
</evidence>
<keyword evidence="5 13" id="KW-0444">Lipid biosynthesis</keyword>
<keyword evidence="10 13" id="KW-0067">ATP-binding</keyword>
<feature type="binding site" evidence="13">
    <location>
        <begin position="79"/>
        <end position="86"/>
    </location>
    <ligand>
        <name>ATP</name>
        <dbReference type="ChEBI" id="CHEBI:30616"/>
    </ligand>
</feature>
<keyword evidence="14" id="KW-0812">Transmembrane</keyword>
<evidence type="ECO:0000256" key="6">
    <source>
        <dbReference type="ARBA" id="ARBA00022556"/>
    </source>
</evidence>
<dbReference type="UniPathway" id="UPA00359">
    <property type="reaction ID" value="UER00482"/>
</dbReference>
<comment type="pathway">
    <text evidence="2 13">Glycolipid biosynthesis; lipid IV(A) biosynthesis; lipid IV(A) from (3R)-3-hydroxytetradecanoyl-[acyl-carrier-protein] and UDP-N-acetyl-alpha-D-glucosamine: step 6/6.</text>
</comment>
<dbReference type="Proteomes" id="UP000245999">
    <property type="component" value="Chromosome"/>
</dbReference>
<dbReference type="InterPro" id="IPR003758">
    <property type="entry name" value="LpxK"/>
</dbReference>
<evidence type="ECO:0000313" key="15">
    <source>
        <dbReference type="EMBL" id="AWM32444.1"/>
    </source>
</evidence>
<organism evidence="15 16">
    <name type="scientific">Hymenobacter nivis</name>
    <dbReference type="NCBI Taxonomy" id="1850093"/>
    <lineage>
        <taxon>Bacteria</taxon>
        <taxon>Pseudomonadati</taxon>
        <taxon>Bacteroidota</taxon>
        <taxon>Cytophagia</taxon>
        <taxon>Cytophagales</taxon>
        <taxon>Hymenobacteraceae</taxon>
        <taxon>Hymenobacter</taxon>
    </lineage>
</organism>
<evidence type="ECO:0000256" key="12">
    <source>
        <dbReference type="ARBA" id="ARBA00029757"/>
    </source>
</evidence>
<dbReference type="Pfam" id="PF02606">
    <property type="entry name" value="LpxK"/>
    <property type="match status" value="1"/>
</dbReference>
<evidence type="ECO:0000256" key="14">
    <source>
        <dbReference type="SAM" id="Phobius"/>
    </source>
</evidence>
<dbReference type="PANTHER" id="PTHR42724">
    <property type="entry name" value="TETRAACYLDISACCHARIDE 4'-KINASE"/>
    <property type="match status" value="1"/>
</dbReference>
<keyword evidence="16" id="KW-1185">Reference proteome</keyword>
<evidence type="ECO:0000256" key="11">
    <source>
        <dbReference type="ARBA" id="ARBA00023098"/>
    </source>
</evidence>
<evidence type="ECO:0000256" key="5">
    <source>
        <dbReference type="ARBA" id="ARBA00022516"/>
    </source>
</evidence>
<sequence length="384" mass="41079">MLQATTRPPICAGGPAAAVLLRAVALEHCPRMPAGFAFLLLPFSWLYAGVLAVRNWLYDRGWKHSEAFAVPLVGVGNLRVGGTGKTPHVIWLLEELLRQGHRPAVLSRGYGRRTRGPRLAGPLDSAATVGDEPWQYFEQFGPRGVPVAVAEARRLGVELLLQAHPETTVVVLDDAYQHRAVRPALNVLLTEWARPFYADHVLPAGRLRESRVGARRADIIIATKCPPGAPAAACAAVAQRIRCYARPGAPVLFSSYEYGPPQALAEAAGPPAPAGSALLLTGIAQPGPLRQHLEGLGYEVVFHADFPDHHAFVPADLAALREHWRPGWPIFTTTKDAARLADPALAAALAGLPLYTIAVRAALGPRDAALLRARLPAPPGPRAA</sequence>
<keyword evidence="6 13" id="KW-0441">Lipid A biosynthesis</keyword>
<comment type="function">
    <text evidence="1 13">Transfers the gamma-phosphate of ATP to the 4'-position of a tetraacyldisaccharide 1-phosphate intermediate (termed DS-1-P) to form tetraacyldisaccharide 1,4'-bis-phosphate (lipid IVA).</text>
</comment>
<keyword evidence="14" id="KW-1133">Transmembrane helix</keyword>
<dbReference type="KEGG" id="hnv:DDQ68_06350"/>
<evidence type="ECO:0000256" key="1">
    <source>
        <dbReference type="ARBA" id="ARBA00002274"/>
    </source>
</evidence>
<keyword evidence="7 13" id="KW-0808">Transferase</keyword>
<dbReference type="GO" id="GO:0005524">
    <property type="term" value="F:ATP binding"/>
    <property type="evidence" value="ECO:0007669"/>
    <property type="project" value="UniProtKB-UniRule"/>
</dbReference>
<dbReference type="EC" id="2.7.1.130" evidence="3 13"/>
<evidence type="ECO:0000256" key="9">
    <source>
        <dbReference type="ARBA" id="ARBA00022777"/>
    </source>
</evidence>
<dbReference type="SUPFAM" id="SSF52540">
    <property type="entry name" value="P-loop containing nucleoside triphosphate hydrolases"/>
    <property type="match status" value="1"/>
</dbReference>
<evidence type="ECO:0000256" key="2">
    <source>
        <dbReference type="ARBA" id="ARBA00004870"/>
    </source>
</evidence>
<dbReference type="InterPro" id="IPR027417">
    <property type="entry name" value="P-loop_NTPase"/>
</dbReference>